<dbReference type="AlphaFoldDB" id="A0AAW0W086"/>
<evidence type="ECO:0000313" key="3">
    <source>
        <dbReference type="Proteomes" id="UP001445076"/>
    </source>
</evidence>
<feature type="domain" description="Apple" evidence="1">
    <location>
        <begin position="31"/>
        <end position="112"/>
    </location>
</feature>
<dbReference type="SUPFAM" id="SSF57414">
    <property type="entry name" value="Hairpin loop containing domain-like"/>
    <property type="match status" value="1"/>
</dbReference>
<organism evidence="2 3">
    <name type="scientific">Cherax quadricarinatus</name>
    <name type="common">Australian red claw crayfish</name>
    <dbReference type="NCBI Taxonomy" id="27406"/>
    <lineage>
        <taxon>Eukaryota</taxon>
        <taxon>Metazoa</taxon>
        <taxon>Ecdysozoa</taxon>
        <taxon>Arthropoda</taxon>
        <taxon>Crustacea</taxon>
        <taxon>Multicrustacea</taxon>
        <taxon>Malacostraca</taxon>
        <taxon>Eumalacostraca</taxon>
        <taxon>Eucarida</taxon>
        <taxon>Decapoda</taxon>
        <taxon>Pleocyemata</taxon>
        <taxon>Astacidea</taxon>
        <taxon>Parastacoidea</taxon>
        <taxon>Parastacidae</taxon>
        <taxon>Cherax</taxon>
    </lineage>
</organism>
<evidence type="ECO:0000259" key="1">
    <source>
        <dbReference type="PROSITE" id="PS50948"/>
    </source>
</evidence>
<dbReference type="InterPro" id="IPR003609">
    <property type="entry name" value="Pan_app"/>
</dbReference>
<dbReference type="Pfam" id="PF00024">
    <property type="entry name" value="PAN_1"/>
    <property type="match status" value="1"/>
</dbReference>
<dbReference type="Proteomes" id="UP001445076">
    <property type="component" value="Unassembled WGS sequence"/>
</dbReference>
<feature type="non-terminal residue" evidence="2">
    <location>
        <position position="1"/>
    </location>
</feature>
<dbReference type="PROSITE" id="PS50948">
    <property type="entry name" value="PAN"/>
    <property type="match status" value="1"/>
</dbReference>
<comment type="caution">
    <text evidence="2">The sequence shown here is derived from an EMBL/GenBank/DDBJ whole genome shotgun (WGS) entry which is preliminary data.</text>
</comment>
<feature type="non-terminal residue" evidence="2">
    <location>
        <position position="134"/>
    </location>
</feature>
<gene>
    <name evidence="2" type="ORF">OTU49_012051</name>
</gene>
<keyword evidence="3" id="KW-1185">Reference proteome</keyword>
<evidence type="ECO:0000313" key="2">
    <source>
        <dbReference type="EMBL" id="KAK8722808.1"/>
    </source>
</evidence>
<sequence>RNMAGRKRLLELDEKSDYVEVACVPKPQKLCEFQTLRHRILKTVDAVYQDVASDAECKERCMSANFTCYSYDFMSAGEKICRLSHHSTATLAHIQEPYLEIDNATTHERQSCYQVTVECRGAEMLARISTSTLF</sequence>
<name>A0AAW0W086_CHEQU</name>
<reference evidence="2 3" key="1">
    <citation type="journal article" date="2024" name="BMC Genomics">
        <title>Genome assembly of redclaw crayfish (Cherax quadricarinatus) provides insights into its immune adaptation and hypoxia tolerance.</title>
        <authorList>
            <person name="Liu Z."/>
            <person name="Zheng J."/>
            <person name="Li H."/>
            <person name="Fang K."/>
            <person name="Wang S."/>
            <person name="He J."/>
            <person name="Zhou D."/>
            <person name="Weng S."/>
            <person name="Chi M."/>
            <person name="Gu Z."/>
            <person name="He J."/>
            <person name="Li F."/>
            <person name="Wang M."/>
        </authorList>
    </citation>
    <scope>NUCLEOTIDE SEQUENCE [LARGE SCALE GENOMIC DNA]</scope>
    <source>
        <tissue evidence="2">Muscle</tissue>
    </source>
</reference>
<dbReference type="Gene3D" id="3.50.4.10">
    <property type="entry name" value="Hepatocyte Growth Factor"/>
    <property type="match status" value="1"/>
</dbReference>
<dbReference type="EMBL" id="JARKIK010000093">
    <property type="protein sequence ID" value="KAK8722808.1"/>
    <property type="molecule type" value="Genomic_DNA"/>
</dbReference>
<accession>A0AAW0W086</accession>
<protein>
    <recommendedName>
        <fullName evidence="1">Apple domain-containing protein</fullName>
    </recommendedName>
</protein>
<proteinExistence type="predicted"/>